<dbReference type="RefSeq" id="WP_120572334.1">
    <property type="nucleotide sequence ID" value="NZ_CP024087.1"/>
</dbReference>
<dbReference type="KEGG" id="mtua:CSH63_24930"/>
<accession>A0A386WTI2</accession>
<evidence type="ECO:0000313" key="2">
    <source>
        <dbReference type="Proteomes" id="UP000267804"/>
    </source>
</evidence>
<organism evidence="1 2">
    <name type="scientific">Micromonospora tulbaghiae</name>
    <dbReference type="NCBI Taxonomy" id="479978"/>
    <lineage>
        <taxon>Bacteria</taxon>
        <taxon>Bacillati</taxon>
        <taxon>Actinomycetota</taxon>
        <taxon>Actinomycetes</taxon>
        <taxon>Micromonosporales</taxon>
        <taxon>Micromonosporaceae</taxon>
        <taxon>Micromonospora</taxon>
    </lineage>
</organism>
<proteinExistence type="predicted"/>
<name>A0A386WTI2_9ACTN</name>
<evidence type="ECO:0000313" key="1">
    <source>
        <dbReference type="EMBL" id="AYF30629.1"/>
    </source>
</evidence>
<dbReference type="AlphaFoldDB" id="A0A386WTI2"/>
<sequence>MTRRLPDRGRLDPTCTADRHGDYSAYRQSCRCPHAREDQRIYQKRQREGRATPAYIDGTGTRRRLQALAVIGWRWEDIANLRGVTWQNIHLIAVSGRDVHRDTAAQIAAIYRDLSTRPGPSRIAAARAAAKGWHGPLAWHDIDDPTCEPDTTDPDVSVVDEWAVSEAIAGRLAADRLGEVDLVEAMRRLLADGLTPGQARYRLRLTNAHARRLIKAINTPTREEIAA</sequence>
<protein>
    <submittedName>
        <fullName evidence="1">Uncharacterized protein</fullName>
    </submittedName>
</protein>
<dbReference type="Proteomes" id="UP000267804">
    <property type="component" value="Chromosome"/>
</dbReference>
<reference evidence="1 2" key="1">
    <citation type="submission" date="2017-10" db="EMBL/GenBank/DDBJ databases">
        <title>Integration of genomic and chemical information greatly accelerates assignment of the full stereostructure of myelolactone, a potent inhibitor of myeloma from a marine-derived Micromonospora.</title>
        <authorList>
            <person name="Kim M.C."/>
            <person name="Machado H."/>
            <person name="Jensen P.R."/>
            <person name="Fenical W."/>
        </authorList>
    </citation>
    <scope>NUCLEOTIDE SEQUENCE [LARGE SCALE GENOMIC DNA]</scope>
    <source>
        <strain evidence="1 2">CNY-010</strain>
    </source>
</reference>
<dbReference type="EMBL" id="CP024087">
    <property type="protein sequence ID" value="AYF30629.1"/>
    <property type="molecule type" value="Genomic_DNA"/>
</dbReference>
<gene>
    <name evidence="1" type="ORF">CSH63_24930</name>
</gene>